<dbReference type="GO" id="GO:0016887">
    <property type="term" value="F:ATP hydrolysis activity"/>
    <property type="evidence" value="ECO:0007669"/>
    <property type="project" value="InterPro"/>
</dbReference>
<reference evidence="3" key="1">
    <citation type="submission" date="2016-10" db="EMBL/GenBank/DDBJ databases">
        <authorList>
            <person name="Varghese N."/>
            <person name="Submissions S."/>
        </authorList>
    </citation>
    <scope>NUCLEOTIDE SEQUENCE [LARGE SCALE GENOMIC DNA]</scope>
    <source>
        <strain evidence="3">DSM 23515</strain>
    </source>
</reference>
<dbReference type="Pfam" id="PF00004">
    <property type="entry name" value="AAA"/>
    <property type="match status" value="1"/>
</dbReference>
<protein>
    <submittedName>
        <fullName evidence="2">ATPase family associated with various cellular activities (AAA)</fullName>
    </submittedName>
</protein>
<organism evidence="2 3">
    <name type="scientific">Salegentibacter agarivorans</name>
    <dbReference type="NCBI Taxonomy" id="345907"/>
    <lineage>
        <taxon>Bacteria</taxon>
        <taxon>Pseudomonadati</taxon>
        <taxon>Bacteroidota</taxon>
        <taxon>Flavobacteriia</taxon>
        <taxon>Flavobacteriales</taxon>
        <taxon>Flavobacteriaceae</taxon>
        <taxon>Salegentibacter</taxon>
    </lineage>
</organism>
<gene>
    <name evidence="2" type="ORF">SAMN04488033_12220</name>
</gene>
<dbReference type="RefSeq" id="WP_093305695.1">
    <property type="nucleotide sequence ID" value="NZ_FOOH01000022.1"/>
</dbReference>
<dbReference type="InterPro" id="IPR027417">
    <property type="entry name" value="P-loop_NTPase"/>
</dbReference>
<dbReference type="GO" id="GO:0005524">
    <property type="term" value="F:ATP binding"/>
    <property type="evidence" value="ECO:0007669"/>
    <property type="project" value="InterPro"/>
</dbReference>
<dbReference type="InterPro" id="IPR050747">
    <property type="entry name" value="Mitochondrial_chaperone_BCS1"/>
</dbReference>
<dbReference type="SUPFAM" id="SSF52540">
    <property type="entry name" value="P-loop containing nucleoside triphosphate hydrolases"/>
    <property type="match status" value="1"/>
</dbReference>
<evidence type="ECO:0000259" key="1">
    <source>
        <dbReference type="Pfam" id="PF00004"/>
    </source>
</evidence>
<evidence type="ECO:0000313" key="3">
    <source>
        <dbReference type="Proteomes" id="UP000199116"/>
    </source>
</evidence>
<name>A0A1I2NID2_9FLAO</name>
<dbReference type="EMBL" id="FOOH01000022">
    <property type="protein sequence ID" value="SFG03542.1"/>
    <property type="molecule type" value="Genomic_DNA"/>
</dbReference>
<proteinExistence type="predicted"/>
<dbReference type="InterPro" id="IPR003959">
    <property type="entry name" value="ATPase_AAA_core"/>
</dbReference>
<evidence type="ECO:0000313" key="2">
    <source>
        <dbReference type="EMBL" id="SFG03542.1"/>
    </source>
</evidence>
<dbReference type="Gene3D" id="3.40.50.300">
    <property type="entry name" value="P-loop containing nucleotide triphosphate hydrolases"/>
    <property type="match status" value="1"/>
</dbReference>
<sequence length="365" mass="41916">MKNSTSHKNVPEKVSSKKLEAQIPDIFHPGAKGIRPDKTFFYYFQDIPKSLKFEDVNPDIFLELFKKQYSDKILKDFFEKSISRNGKETLKSQYLILRDNVIIYLEYGDINLLYSGSEEELVIELKKIILSCYKEKKKKPEIAVIVSEGSGYLSTKNIKFKKPIINFQENYCDDFLAVHQEVKNQLKRKNESGLFLFYGKPGTGKSTYLRYLIKTIKKKTIFISPKMAGNLDNVEITRLLLDNKNCIIVIEDAEGLVVSRNHEKNSNLSMILNLTDGILGESLGIQIIATFNTELKNIDSALIRKGRLKLSYEFKELPEEKTFRLLLNQGIEVNNPGPMTLAEIFNYTPTNNSSESQKSMGFMRN</sequence>
<dbReference type="AlphaFoldDB" id="A0A1I2NID2"/>
<keyword evidence="3" id="KW-1185">Reference proteome</keyword>
<feature type="domain" description="ATPase AAA-type core" evidence="1">
    <location>
        <begin position="196"/>
        <end position="314"/>
    </location>
</feature>
<dbReference type="Proteomes" id="UP000199116">
    <property type="component" value="Unassembled WGS sequence"/>
</dbReference>
<accession>A0A1I2NID2</accession>
<dbReference type="PANTHER" id="PTHR23070">
    <property type="entry name" value="BCS1 AAA-TYPE ATPASE"/>
    <property type="match status" value="1"/>
</dbReference>